<name>A0A7H0VAH7_9FLAO</name>
<sequence>MKFQSEVMDALRKGIGQDDTVIKWIQDILDVDYSTARRKMIGETKLSLEQFGQIIYNYPHILELAFKSILRPNTFITHYSSFRSRQELETYLKGIIKRFEAALKHNSVLKYVARDLPLFFFLADRRLAEFKISLWTNQLKGGGVQRLNIETYTLCWEVFRLYQHLSSVEIWNRNVLENQFQMIEWYCSLNSIDQYYRRDIYEIMEAKLLDYKDWSIKGQKSNGGKIDLLFTDFLTMNNGGMLESPNLRLLMTALSNANFVTFRDAGLCAHFNDEFELHQSYATSVTCCNELERERIFNGMLAYLRERRGD</sequence>
<evidence type="ECO:0000313" key="2">
    <source>
        <dbReference type="Proteomes" id="UP000516305"/>
    </source>
</evidence>
<protein>
    <submittedName>
        <fullName evidence="1">Uncharacterized protein</fullName>
    </submittedName>
</protein>
<dbReference type="RefSeq" id="WP_210757292.1">
    <property type="nucleotide sequence ID" value="NZ_CP060139.1"/>
</dbReference>
<organism evidence="1 2">
    <name type="scientific">Croceimicrobium hydrocarbonivorans</name>
    <dbReference type="NCBI Taxonomy" id="2761580"/>
    <lineage>
        <taxon>Bacteria</taxon>
        <taxon>Pseudomonadati</taxon>
        <taxon>Bacteroidota</taxon>
        <taxon>Flavobacteriia</taxon>
        <taxon>Flavobacteriales</taxon>
        <taxon>Owenweeksiaceae</taxon>
        <taxon>Croceimicrobium</taxon>
    </lineage>
</organism>
<dbReference type="Proteomes" id="UP000516305">
    <property type="component" value="Chromosome"/>
</dbReference>
<accession>A0A7H0VAH7</accession>
<keyword evidence="2" id="KW-1185">Reference proteome</keyword>
<dbReference type="EMBL" id="CP060139">
    <property type="protein sequence ID" value="QNR22725.1"/>
    <property type="molecule type" value="Genomic_DNA"/>
</dbReference>
<proteinExistence type="predicted"/>
<reference evidence="1 2" key="1">
    <citation type="submission" date="2020-08" db="EMBL/GenBank/DDBJ databases">
        <title>Croceimicrobium hydrocarbonivorans gen. nov., sp. nov., a novel marine bacterium isolated from a bacterial consortium that degrades polyethylene terephthalate.</title>
        <authorList>
            <person name="Liu R."/>
        </authorList>
    </citation>
    <scope>NUCLEOTIDE SEQUENCE [LARGE SCALE GENOMIC DNA]</scope>
    <source>
        <strain evidence="1 2">A20-9</strain>
    </source>
</reference>
<dbReference type="KEGG" id="chyd:H4K34_10060"/>
<evidence type="ECO:0000313" key="1">
    <source>
        <dbReference type="EMBL" id="QNR22725.1"/>
    </source>
</evidence>
<gene>
    <name evidence="1" type="ORF">H4K34_10060</name>
</gene>
<dbReference type="AlphaFoldDB" id="A0A7H0VAH7"/>